<feature type="domain" description="Ice-binding protein C-terminal" evidence="2">
    <location>
        <begin position="178"/>
        <end position="201"/>
    </location>
</feature>
<evidence type="ECO:0000313" key="4">
    <source>
        <dbReference type="Proteomes" id="UP000197446"/>
    </source>
</evidence>
<sequence length="205" mass="21250">MKSAVVAALAGLSFTTAWAAGPNLVVNGSFEADLIPLNSWSIRPTITGWVGAPDIELQHDLEGNVAQDGVQLVELDTFYNSAMSQTLNASGLVELSFWFKPRIGWGAGTQGIEVSLGSFSSVVMDTATGIGPTPAWQRFSTQVDLGSSGSAVLRFAAVGTSDMAGGLIDNVSVTAVSAVPEPSTAALALAGGLGWVAWQRRRRPG</sequence>
<organism evidence="3 4">
    <name type="scientific">Roseateles puraquae</name>
    <dbReference type="NCBI Taxonomy" id="431059"/>
    <lineage>
        <taxon>Bacteria</taxon>
        <taxon>Pseudomonadati</taxon>
        <taxon>Pseudomonadota</taxon>
        <taxon>Betaproteobacteria</taxon>
        <taxon>Burkholderiales</taxon>
        <taxon>Sphaerotilaceae</taxon>
        <taxon>Roseateles</taxon>
    </lineage>
</organism>
<dbReference type="AlphaFoldDB" id="A0A254N275"/>
<feature type="chain" id="PRO_5012942437" evidence="1">
    <location>
        <begin position="20"/>
        <end position="205"/>
    </location>
</feature>
<accession>A0A254N275</accession>
<dbReference type="Pfam" id="PF07589">
    <property type="entry name" value="PEP-CTERM"/>
    <property type="match status" value="1"/>
</dbReference>
<dbReference type="RefSeq" id="WP_088485358.1">
    <property type="nucleotide sequence ID" value="NZ_JBCNLH010000009.1"/>
</dbReference>
<evidence type="ECO:0000313" key="3">
    <source>
        <dbReference type="EMBL" id="OWR01970.1"/>
    </source>
</evidence>
<keyword evidence="4" id="KW-1185">Reference proteome</keyword>
<comment type="caution">
    <text evidence="3">The sequence shown here is derived from an EMBL/GenBank/DDBJ whole genome shotgun (WGS) entry which is preliminary data.</text>
</comment>
<dbReference type="NCBIfam" id="TIGR02595">
    <property type="entry name" value="PEP_CTERM"/>
    <property type="match status" value="1"/>
</dbReference>
<dbReference type="EMBL" id="NISI01000011">
    <property type="protein sequence ID" value="OWR01970.1"/>
    <property type="molecule type" value="Genomic_DNA"/>
</dbReference>
<feature type="signal peptide" evidence="1">
    <location>
        <begin position="1"/>
        <end position="19"/>
    </location>
</feature>
<dbReference type="Proteomes" id="UP000197446">
    <property type="component" value="Unassembled WGS sequence"/>
</dbReference>
<reference evidence="3 4" key="1">
    <citation type="journal article" date="2007" name="Int. J. Syst. Evol. Microbiol.">
        <title>Description of Pelomonas aquatica sp. nov. and Pelomonas puraquae sp. nov., isolated from industrial and haemodialysis water.</title>
        <authorList>
            <person name="Gomila M."/>
            <person name="Bowien B."/>
            <person name="Falsen E."/>
            <person name="Moore E.R."/>
            <person name="Lalucat J."/>
        </authorList>
    </citation>
    <scope>NUCLEOTIDE SEQUENCE [LARGE SCALE GENOMIC DNA]</scope>
    <source>
        <strain evidence="3 4">CCUG 52769</strain>
    </source>
</reference>
<protein>
    <submittedName>
        <fullName evidence="3">Pyruvate-binding protein</fullName>
    </submittedName>
</protein>
<name>A0A254N275_9BURK</name>
<evidence type="ECO:0000256" key="1">
    <source>
        <dbReference type="SAM" id="SignalP"/>
    </source>
</evidence>
<dbReference type="InterPro" id="IPR013424">
    <property type="entry name" value="Ice-binding_C"/>
</dbReference>
<keyword evidence="1" id="KW-0732">Signal</keyword>
<dbReference type="Gene3D" id="2.60.120.260">
    <property type="entry name" value="Galactose-binding domain-like"/>
    <property type="match status" value="1"/>
</dbReference>
<keyword evidence="3" id="KW-0670">Pyruvate</keyword>
<evidence type="ECO:0000259" key="2">
    <source>
        <dbReference type="Pfam" id="PF07589"/>
    </source>
</evidence>
<proteinExistence type="predicted"/>
<gene>
    <name evidence="3" type="ORF">CDO81_21815</name>
</gene>